<protein>
    <submittedName>
        <fullName evidence="1">Uncharacterized protein</fullName>
    </submittedName>
</protein>
<dbReference type="EMBL" id="VSSQ01051837">
    <property type="protein sequence ID" value="MPN05953.1"/>
    <property type="molecule type" value="Genomic_DNA"/>
</dbReference>
<gene>
    <name evidence="1" type="ORF">SDC9_153207</name>
</gene>
<name>A0A645EZX0_9ZZZZ</name>
<reference evidence="1" key="1">
    <citation type="submission" date="2019-08" db="EMBL/GenBank/DDBJ databases">
        <authorList>
            <person name="Kucharzyk K."/>
            <person name="Murdoch R.W."/>
            <person name="Higgins S."/>
            <person name="Loffler F."/>
        </authorList>
    </citation>
    <scope>NUCLEOTIDE SEQUENCE</scope>
</reference>
<dbReference type="AlphaFoldDB" id="A0A645EZX0"/>
<proteinExistence type="predicted"/>
<comment type="caution">
    <text evidence="1">The sequence shown here is derived from an EMBL/GenBank/DDBJ whole genome shotgun (WGS) entry which is preliminary data.</text>
</comment>
<evidence type="ECO:0000313" key="1">
    <source>
        <dbReference type="EMBL" id="MPN05953.1"/>
    </source>
</evidence>
<accession>A0A645EZX0</accession>
<sequence length="238" mass="25100">MLIQAANPWSAVVSPVSSSFRKQSLAATAVTTAANAAGTVSISQAARERLAAESSAATAARTATFDTDRGTVDIDIEAYFQPPPGGFTELPPLMLPSPANIQALNDYVAQEMPGFLSANGIPQAPASISYDRNGEIQLPADYPYAEQFKAALDKEPVLARSMQSAVALTSHFVEMQKVLPFHEEYTAAASSAEAAAVVAKYSWLFSDNRPSAQIALHFSSDGQISLSADGEPVAWSST</sequence>
<organism evidence="1">
    <name type="scientific">bioreactor metagenome</name>
    <dbReference type="NCBI Taxonomy" id="1076179"/>
    <lineage>
        <taxon>unclassified sequences</taxon>
        <taxon>metagenomes</taxon>
        <taxon>ecological metagenomes</taxon>
    </lineage>
</organism>